<keyword evidence="3" id="KW-1185">Reference proteome</keyword>
<accession>A0AAN9TW45</accession>
<feature type="compositionally biased region" description="Basic residues" evidence="1">
    <location>
        <begin position="331"/>
        <end position="347"/>
    </location>
</feature>
<protein>
    <submittedName>
        <fullName evidence="2">Uncharacterized protein</fullName>
    </submittedName>
</protein>
<feature type="region of interest" description="Disordered" evidence="1">
    <location>
        <begin position="478"/>
        <end position="512"/>
    </location>
</feature>
<proteinExistence type="predicted"/>
<reference evidence="2 3" key="1">
    <citation type="submission" date="2024-03" db="EMBL/GenBank/DDBJ databases">
        <title>Adaptation during the transition from Ophiocordyceps entomopathogen to insect associate is accompanied by gene loss and intensified selection.</title>
        <authorList>
            <person name="Ward C.M."/>
            <person name="Onetto C.A."/>
            <person name="Borneman A.R."/>
        </authorList>
    </citation>
    <scope>NUCLEOTIDE SEQUENCE [LARGE SCALE GENOMIC DNA]</scope>
    <source>
        <strain evidence="2">AWRI1</strain>
        <tissue evidence="2">Single Adult Female</tissue>
    </source>
</reference>
<evidence type="ECO:0000313" key="2">
    <source>
        <dbReference type="EMBL" id="KAK7604021.1"/>
    </source>
</evidence>
<feature type="compositionally biased region" description="Pro residues" evidence="1">
    <location>
        <begin position="294"/>
        <end position="306"/>
    </location>
</feature>
<feature type="region of interest" description="Disordered" evidence="1">
    <location>
        <begin position="287"/>
        <end position="406"/>
    </location>
</feature>
<organism evidence="2 3">
    <name type="scientific">Parthenolecanium corni</name>
    <dbReference type="NCBI Taxonomy" id="536013"/>
    <lineage>
        <taxon>Eukaryota</taxon>
        <taxon>Metazoa</taxon>
        <taxon>Ecdysozoa</taxon>
        <taxon>Arthropoda</taxon>
        <taxon>Hexapoda</taxon>
        <taxon>Insecta</taxon>
        <taxon>Pterygota</taxon>
        <taxon>Neoptera</taxon>
        <taxon>Paraneoptera</taxon>
        <taxon>Hemiptera</taxon>
        <taxon>Sternorrhyncha</taxon>
        <taxon>Coccoidea</taxon>
        <taxon>Coccidae</taxon>
        <taxon>Parthenolecanium</taxon>
    </lineage>
</organism>
<name>A0AAN9TW45_9HEMI</name>
<dbReference type="AlphaFoldDB" id="A0AAN9TW45"/>
<feature type="compositionally biased region" description="Basic residues" evidence="1">
    <location>
        <begin position="357"/>
        <end position="387"/>
    </location>
</feature>
<evidence type="ECO:0000256" key="1">
    <source>
        <dbReference type="SAM" id="MobiDB-lite"/>
    </source>
</evidence>
<gene>
    <name evidence="2" type="ORF">V9T40_004294</name>
</gene>
<dbReference type="EMBL" id="JBBCAQ010000004">
    <property type="protein sequence ID" value="KAK7604021.1"/>
    <property type="molecule type" value="Genomic_DNA"/>
</dbReference>
<comment type="caution">
    <text evidence="2">The sequence shown here is derived from an EMBL/GenBank/DDBJ whole genome shotgun (WGS) entry which is preliminary data.</text>
</comment>
<dbReference type="Proteomes" id="UP001367676">
    <property type="component" value="Unassembled WGS sequence"/>
</dbReference>
<evidence type="ECO:0000313" key="3">
    <source>
        <dbReference type="Proteomes" id="UP001367676"/>
    </source>
</evidence>
<sequence length="512" mass="56878">MTISYMRNRDYRRWITYYHRPKLPPPEKRLDNDRPNVLFRLLDWLLKKNHAPLSTVVPLEDVPSMSPTTCRQSDSTRCASKPMSAHRYGLICNRVSACPKTRADMCRLKCAERIMDGTCGGASQCGSHLPPPSSCAPEPPCVPPCRQCAPACLQPCRPCPPCPPPCRPCLPCPPNISQPACSDYSHTTTESYPNGCVQIPCRWDNTSYYNEGNDPTGNVVRQWNTSCHFANRQSGGSCSQPVGQCHCTLSVPCQQVVQQPMHEPTRGVIECQIPFRCRREVIITLPRDRCSPDRPGPTIQPLPPTPATEAVTPTTMLASPGTSAATTRGATTRRAKGGKGGGRKMSKAQRTPGRKQSTGKRGKSPKTKKSPGKKSPGKKSPRKKSPGGRKASQGRRLSQAKKMSQAKQIIFSCRGPDPKDYAVLPPTMDTSLFSNRSSQLRWMENRRRLCTLNRRNQASNQSSSELYRNEIDWKAEPEFESTDTTSSYLRKKQGQERAAKQMKKWTGPNSHA</sequence>